<evidence type="ECO:0008006" key="3">
    <source>
        <dbReference type="Google" id="ProtNLM"/>
    </source>
</evidence>
<evidence type="ECO:0000313" key="2">
    <source>
        <dbReference type="Proteomes" id="UP000183812"/>
    </source>
</evidence>
<reference evidence="1 2" key="1">
    <citation type="submission" date="2016-10" db="EMBL/GenBank/DDBJ databases">
        <authorList>
            <person name="de Groot N.N."/>
        </authorList>
    </citation>
    <scope>NUCLEOTIDE SEQUENCE [LARGE SCALE GENOMIC DNA]</scope>
    <source>
        <strain evidence="2">DSM 938 / 37b4</strain>
    </source>
</reference>
<dbReference type="EMBL" id="FNAY01000005">
    <property type="protein sequence ID" value="SDE97988.1"/>
    <property type="molecule type" value="Genomic_DNA"/>
</dbReference>
<dbReference type="OrthoDB" id="7688259at2"/>
<proteinExistence type="predicted"/>
<evidence type="ECO:0000313" key="1">
    <source>
        <dbReference type="EMBL" id="SDE97988.1"/>
    </source>
</evidence>
<sequence length="129" mass="14451">MIELPSIASIPIERRDLPLDALAARIGDELDTLARLSSEVQRAISLCHFADHTDAAAIRGLQGIDRITQALEDLGRLMSAVSTEMPQDVKLHAVPILSRLRLHELATNLDPDQQRHEVQQEEQGEIQWF</sequence>
<protein>
    <recommendedName>
        <fullName evidence="3">Chemotaxis protein CheU</fullName>
    </recommendedName>
</protein>
<accession>A0A0Q0QQS0</accession>
<gene>
    <name evidence="1" type="ORF">SAMN04244550_01482</name>
</gene>
<name>A0A0Q0QQS0_RHOCA</name>
<dbReference type="RefSeq" id="WP_055208460.1">
    <property type="nucleotide sequence ID" value="NZ_CP061202.1"/>
</dbReference>
<organism evidence="1 2">
    <name type="scientific">Rhodobacter capsulatus</name>
    <name type="common">Rhodopseudomonas capsulata</name>
    <dbReference type="NCBI Taxonomy" id="1061"/>
    <lineage>
        <taxon>Bacteria</taxon>
        <taxon>Pseudomonadati</taxon>
        <taxon>Pseudomonadota</taxon>
        <taxon>Alphaproteobacteria</taxon>
        <taxon>Rhodobacterales</taxon>
        <taxon>Rhodobacter group</taxon>
        <taxon>Rhodobacter</taxon>
    </lineage>
</organism>
<dbReference type="Proteomes" id="UP000183812">
    <property type="component" value="Unassembled WGS sequence"/>
</dbReference>
<dbReference type="AlphaFoldDB" id="A0A0Q0QQS0"/>